<dbReference type="InterPro" id="IPR004014">
    <property type="entry name" value="ATPase_P-typ_cation-transptr_N"/>
</dbReference>
<keyword evidence="2" id="KW-0597">Phosphoprotein</keyword>
<dbReference type="Gene3D" id="3.40.1110.10">
    <property type="entry name" value="Calcium-transporting ATPase, cytoplasmic domain N"/>
    <property type="match status" value="1"/>
</dbReference>
<dbReference type="Gene3D" id="1.20.1110.10">
    <property type="entry name" value="Calcium-transporting ATPase, transmembrane domain"/>
    <property type="match status" value="1"/>
</dbReference>
<dbReference type="InterPro" id="IPR023214">
    <property type="entry name" value="HAD_sf"/>
</dbReference>
<dbReference type="InterPro" id="IPR023299">
    <property type="entry name" value="ATPase_P-typ_cyto_dom_N"/>
</dbReference>
<evidence type="ECO:0000256" key="1">
    <source>
        <dbReference type="ARBA" id="ARBA00004651"/>
    </source>
</evidence>
<dbReference type="Pfam" id="PF00690">
    <property type="entry name" value="Cation_ATPase_N"/>
    <property type="match status" value="1"/>
</dbReference>
<evidence type="ECO:0000256" key="5">
    <source>
        <dbReference type="ARBA" id="ARBA00022840"/>
    </source>
</evidence>
<dbReference type="InterPro" id="IPR044492">
    <property type="entry name" value="P_typ_ATPase_HD_dom"/>
</dbReference>
<evidence type="ECO:0000313" key="14">
    <source>
        <dbReference type="Proteomes" id="UP000278962"/>
    </source>
</evidence>
<dbReference type="GO" id="GO:0005886">
    <property type="term" value="C:plasma membrane"/>
    <property type="evidence" value="ECO:0007669"/>
    <property type="project" value="UniProtKB-SubCell"/>
</dbReference>
<feature type="transmembrane region" description="Helical" evidence="11">
    <location>
        <begin position="849"/>
        <end position="870"/>
    </location>
</feature>
<keyword evidence="4" id="KW-0547">Nucleotide-binding</keyword>
<feature type="transmembrane region" description="Helical" evidence="11">
    <location>
        <begin position="783"/>
        <end position="804"/>
    </location>
</feature>
<dbReference type="PANTHER" id="PTHR42861">
    <property type="entry name" value="CALCIUM-TRANSPORTING ATPASE"/>
    <property type="match status" value="1"/>
</dbReference>
<feature type="transmembrane region" description="Helical" evidence="11">
    <location>
        <begin position="810"/>
        <end position="828"/>
    </location>
</feature>
<dbReference type="SUPFAM" id="SSF81653">
    <property type="entry name" value="Calcium ATPase, transduction domain A"/>
    <property type="match status" value="1"/>
</dbReference>
<feature type="transmembrane region" description="Helical" evidence="11">
    <location>
        <begin position="288"/>
        <end position="312"/>
    </location>
</feature>
<sequence>MLRSMATTAPPPTPAEVPTWHALSREGATHELDVVPEQGLTSAEAAERLRRYGPNRFAEAKAEPRWHAFLRQYRDPMQIVLLAAGVISIYPVKQPGTGIMILLLTLLNAVLGLNQEGKAAAAVAALAKMMIVKARVRRDGKLTQLAAEELVPGDVVNVEAGDVVPADGRVLAAATLEVAESALTGESVPVGKGVESVAAPDAALGDRTDMVYMNTNVTRGTGEFVVTATGMGTEVGHISGMLQQTQEAKSPLTLQLEKLTKQLVTIAGLALVASVVLNMWRGQSFTEVFTVAVAFSIAAIPTGLPAVVTTILSRGTRLLADANAIVKRLRSTETLGATSAICSDKTGTLTLNQMTAVELTIPGRRYTVSGSGYSTEGRIKHVAGEPPIDLEPFMLPLALACDAVLTDAGEMIGDPTEGALVVLAEKGGLDLDQTRERYPRVAELPFDTAYKLMATFHRMTDESGQDVVRAFVKGAPDQLLARSAWRLDPALLAARVDDGFRTRYLDENERLGKQGLRVMATARKDFAPEAFDPGSDLLALMTDLTLLALVGIVDPPRPAAKAAIATAHAAGIQVRMITGDHAVTAEAIAQQLGIRGRAITGAQFAALSEEQADAEIDGIGVIARVTPEQKVRLVDILKRKGHVVGMTGDGVNDAPALKRADIGIAMGITGTEVSKEAAAMILTDDNFATIVKAIELGRRLYDNLVKYIRFQMGALAGMVLTFLGASLLNIVSGIPFLPMQTLWVNFTTQVFQAIGLGYGDASEGVMERRPRKPDQPILHRADTRWFVVAGLVMATATLGVAAWAEHEHGADLARTMALTTFAVSNLVFSFATRDEWRTVFSLDTFNDRTFVIASLLSAVAIILTTELGFLQRVLDTVPLTGHQWLICLGAGLTVLVASEIRKLAHGRR</sequence>
<dbReference type="GO" id="GO:0016887">
    <property type="term" value="F:ATP hydrolysis activity"/>
    <property type="evidence" value="ECO:0007669"/>
    <property type="project" value="InterPro"/>
</dbReference>
<dbReference type="FunFam" id="2.70.150.10:FF:000160">
    <property type="entry name" value="Sarcoplasmic/endoplasmic reticulum calcium ATPase 1"/>
    <property type="match status" value="1"/>
</dbReference>
<keyword evidence="5" id="KW-0067">ATP-binding</keyword>
<feature type="domain" description="Cation-transporting P-type ATPase N-terminal" evidence="12">
    <location>
        <begin position="19"/>
        <end position="93"/>
    </location>
</feature>
<name>A0A660L120_9ACTN</name>
<dbReference type="Gene3D" id="2.70.150.10">
    <property type="entry name" value="Calcium-transporting ATPase, cytoplasmic transduction domain A"/>
    <property type="match status" value="1"/>
</dbReference>
<dbReference type="PRINTS" id="PR00120">
    <property type="entry name" value="HATPASE"/>
</dbReference>
<dbReference type="InterPro" id="IPR059000">
    <property type="entry name" value="ATPase_P-type_domA"/>
</dbReference>
<evidence type="ECO:0000256" key="7">
    <source>
        <dbReference type="ARBA" id="ARBA00022967"/>
    </source>
</evidence>
<dbReference type="GO" id="GO:0005524">
    <property type="term" value="F:ATP binding"/>
    <property type="evidence" value="ECO:0007669"/>
    <property type="project" value="UniProtKB-KW"/>
</dbReference>
<reference evidence="13 14" key="1">
    <citation type="submission" date="2018-10" db="EMBL/GenBank/DDBJ databases">
        <title>Genomic Encyclopedia of Archaeal and Bacterial Type Strains, Phase II (KMG-II): from individual species to whole genera.</title>
        <authorList>
            <person name="Goeker M."/>
        </authorList>
    </citation>
    <scope>NUCLEOTIDE SEQUENCE [LARGE SCALE GENOMIC DNA]</scope>
    <source>
        <strain evidence="13 14">DSM 14954</strain>
    </source>
</reference>
<evidence type="ECO:0000259" key="12">
    <source>
        <dbReference type="SMART" id="SM00831"/>
    </source>
</evidence>
<dbReference type="Proteomes" id="UP000278962">
    <property type="component" value="Unassembled WGS sequence"/>
</dbReference>
<dbReference type="Gene3D" id="3.40.50.1000">
    <property type="entry name" value="HAD superfamily/HAD-like"/>
    <property type="match status" value="1"/>
</dbReference>
<dbReference type="AlphaFoldDB" id="A0A660L120"/>
<evidence type="ECO:0000256" key="8">
    <source>
        <dbReference type="ARBA" id="ARBA00022989"/>
    </source>
</evidence>
<dbReference type="Pfam" id="PF00689">
    <property type="entry name" value="Cation_ATPase_C"/>
    <property type="match status" value="1"/>
</dbReference>
<dbReference type="PROSITE" id="PS00154">
    <property type="entry name" value="ATPASE_E1_E2"/>
    <property type="match status" value="1"/>
</dbReference>
<keyword evidence="9 11" id="KW-0472">Membrane</keyword>
<organism evidence="13 14">
    <name type="scientific">Solirubrobacter pauli</name>
    <dbReference type="NCBI Taxonomy" id="166793"/>
    <lineage>
        <taxon>Bacteria</taxon>
        <taxon>Bacillati</taxon>
        <taxon>Actinomycetota</taxon>
        <taxon>Thermoleophilia</taxon>
        <taxon>Solirubrobacterales</taxon>
        <taxon>Solirubrobacteraceae</taxon>
        <taxon>Solirubrobacter</taxon>
    </lineage>
</organism>
<dbReference type="SUPFAM" id="SSF81665">
    <property type="entry name" value="Calcium ATPase, transmembrane domain M"/>
    <property type="match status" value="1"/>
</dbReference>
<keyword evidence="3 11" id="KW-0812">Transmembrane</keyword>
<gene>
    <name evidence="13" type="ORF">C8N24_5045</name>
</gene>
<dbReference type="SFLD" id="SFLDS00003">
    <property type="entry name" value="Haloacid_Dehalogenase"/>
    <property type="match status" value="1"/>
</dbReference>
<evidence type="ECO:0000256" key="3">
    <source>
        <dbReference type="ARBA" id="ARBA00022692"/>
    </source>
</evidence>
<evidence type="ECO:0000313" key="13">
    <source>
        <dbReference type="EMBL" id="RKQ87025.1"/>
    </source>
</evidence>
<dbReference type="InterPro" id="IPR001757">
    <property type="entry name" value="P_typ_ATPase"/>
</dbReference>
<dbReference type="InterPro" id="IPR023298">
    <property type="entry name" value="ATPase_P-typ_TM_dom_sf"/>
</dbReference>
<keyword evidence="8 11" id="KW-1133">Transmembrane helix</keyword>
<dbReference type="PRINTS" id="PR00119">
    <property type="entry name" value="CATATPASE"/>
</dbReference>
<dbReference type="NCBIfam" id="TIGR01494">
    <property type="entry name" value="ATPase_P-type"/>
    <property type="match status" value="2"/>
</dbReference>
<dbReference type="Pfam" id="PF13246">
    <property type="entry name" value="Cation_ATPase"/>
    <property type="match status" value="1"/>
</dbReference>
<dbReference type="SUPFAM" id="SSF81660">
    <property type="entry name" value="Metal cation-transporting ATPase, ATP-binding domain N"/>
    <property type="match status" value="1"/>
</dbReference>
<evidence type="ECO:0000256" key="11">
    <source>
        <dbReference type="SAM" id="Phobius"/>
    </source>
</evidence>
<feature type="transmembrane region" description="Helical" evidence="11">
    <location>
        <begin position="263"/>
        <end position="282"/>
    </location>
</feature>
<evidence type="ECO:0000256" key="4">
    <source>
        <dbReference type="ARBA" id="ARBA00022741"/>
    </source>
</evidence>
<dbReference type="SMART" id="SM00831">
    <property type="entry name" value="Cation_ATPase_N"/>
    <property type="match status" value="1"/>
</dbReference>
<keyword evidence="14" id="KW-1185">Reference proteome</keyword>
<dbReference type="Pfam" id="PF00122">
    <property type="entry name" value="E1-E2_ATPase"/>
    <property type="match status" value="1"/>
</dbReference>
<dbReference type="InterPro" id="IPR008250">
    <property type="entry name" value="ATPase_P-typ_transduc_dom_A_sf"/>
</dbReference>
<proteinExistence type="predicted"/>
<comment type="caution">
    <text evidence="13">The sequence shown here is derived from an EMBL/GenBank/DDBJ whole genome shotgun (WGS) entry which is preliminary data.</text>
</comment>
<dbReference type="InterPro" id="IPR036412">
    <property type="entry name" value="HAD-like_sf"/>
</dbReference>
<comment type="subcellular location">
    <subcellularLocation>
        <location evidence="1">Cell membrane</location>
        <topology evidence="1">Multi-pass membrane protein</topology>
    </subcellularLocation>
</comment>
<feature type="transmembrane region" description="Helical" evidence="11">
    <location>
        <begin position="882"/>
        <end position="900"/>
    </location>
</feature>
<dbReference type="InterPro" id="IPR006068">
    <property type="entry name" value="ATPase_P-typ_cation-transptr_C"/>
</dbReference>
<evidence type="ECO:0000256" key="10">
    <source>
        <dbReference type="ARBA" id="ARBA00049360"/>
    </source>
</evidence>
<dbReference type="InterPro" id="IPR018303">
    <property type="entry name" value="ATPase_P-typ_P_site"/>
</dbReference>
<keyword evidence="7" id="KW-1278">Translocase</keyword>
<evidence type="ECO:0000256" key="9">
    <source>
        <dbReference type="ARBA" id="ARBA00023136"/>
    </source>
</evidence>
<evidence type="ECO:0000256" key="6">
    <source>
        <dbReference type="ARBA" id="ARBA00022842"/>
    </source>
</evidence>
<dbReference type="SFLD" id="SFLDG00002">
    <property type="entry name" value="C1.7:_P-type_atpase_like"/>
    <property type="match status" value="1"/>
</dbReference>
<dbReference type="EMBL" id="RBIL01000002">
    <property type="protein sequence ID" value="RKQ87025.1"/>
    <property type="molecule type" value="Genomic_DNA"/>
</dbReference>
<accession>A0A660L120</accession>
<dbReference type="SFLD" id="SFLDF00027">
    <property type="entry name" value="p-type_atpase"/>
    <property type="match status" value="1"/>
</dbReference>
<comment type="catalytic activity">
    <reaction evidence="10">
        <text>ATP + H2O = ADP + phosphate + H(+)</text>
        <dbReference type="Rhea" id="RHEA:13065"/>
        <dbReference type="ChEBI" id="CHEBI:15377"/>
        <dbReference type="ChEBI" id="CHEBI:15378"/>
        <dbReference type="ChEBI" id="CHEBI:30616"/>
        <dbReference type="ChEBI" id="CHEBI:43474"/>
        <dbReference type="ChEBI" id="CHEBI:456216"/>
    </reaction>
</comment>
<keyword evidence="6" id="KW-0460">Magnesium</keyword>
<dbReference type="SUPFAM" id="SSF56784">
    <property type="entry name" value="HAD-like"/>
    <property type="match status" value="1"/>
</dbReference>
<protein>
    <submittedName>
        <fullName evidence="13">Ca2+-transporting ATPase</fullName>
    </submittedName>
</protein>
<feature type="transmembrane region" description="Helical" evidence="11">
    <location>
        <begin position="714"/>
        <end position="736"/>
    </location>
</feature>
<evidence type="ECO:0000256" key="2">
    <source>
        <dbReference type="ARBA" id="ARBA00022553"/>
    </source>
</evidence>